<feature type="region of interest" description="Disordered" evidence="1">
    <location>
        <begin position="13"/>
        <end position="50"/>
    </location>
</feature>
<keyword evidence="4" id="KW-1185">Reference proteome</keyword>
<reference evidence="3 4" key="1">
    <citation type="submission" date="2018-10" db="EMBL/GenBank/DDBJ databases">
        <authorList>
            <person name="Chen W.-M."/>
        </authorList>
    </citation>
    <scope>NUCLEOTIDE SEQUENCE [LARGE SCALE GENOMIC DNA]</scope>
    <source>
        <strain evidence="3 4">THS-13</strain>
    </source>
</reference>
<dbReference type="InParanoid" id="A0A3N0VLL4"/>
<name>A0A3N0VLL4_9GAMM</name>
<accession>A0A3N0VLL4</accession>
<feature type="domain" description="Spore coat protein U/FanG" evidence="2">
    <location>
        <begin position="73"/>
        <end position="214"/>
    </location>
</feature>
<sequence length="217" mass="22820">MRCAVRARRCEKLTGSGEAPSRPRVQHCLPSKPRRQRRDPRGAQSMHSKSQHAVVATVLALSAGTVQAATVSALMAVSATVPSSCSIAAGNLAFGNVNPKAQTDVSTTLTVTCTANLAYSVTMDAGQHYDAARSLRSMVDGNGGKLRYHIFKNAEASGQWGDNDFARTYNTGSSLAFTGTGAAQNIPVFGRIAVSSNNDLVVAPGAYSDQVLVTINY</sequence>
<gene>
    <name evidence="3" type="ORF">ED208_03800</name>
</gene>
<evidence type="ECO:0000313" key="4">
    <source>
        <dbReference type="Proteomes" id="UP000282106"/>
    </source>
</evidence>
<dbReference type="SMART" id="SM00972">
    <property type="entry name" value="SCPU"/>
    <property type="match status" value="1"/>
</dbReference>
<dbReference type="Proteomes" id="UP000282106">
    <property type="component" value="Unassembled WGS sequence"/>
</dbReference>
<protein>
    <submittedName>
        <fullName evidence="3">SCPU domain-containing protein</fullName>
    </submittedName>
</protein>
<dbReference type="EMBL" id="RJVO01000001">
    <property type="protein sequence ID" value="ROH93656.1"/>
    <property type="molecule type" value="Genomic_DNA"/>
</dbReference>
<evidence type="ECO:0000256" key="1">
    <source>
        <dbReference type="SAM" id="MobiDB-lite"/>
    </source>
</evidence>
<evidence type="ECO:0000313" key="3">
    <source>
        <dbReference type="EMBL" id="ROH93656.1"/>
    </source>
</evidence>
<comment type="caution">
    <text evidence="3">The sequence shown here is derived from an EMBL/GenBank/DDBJ whole genome shotgun (WGS) entry which is preliminary data.</text>
</comment>
<dbReference type="PANTHER" id="PTHR37089">
    <property type="entry name" value="PROTEIN U-RELATED"/>
    <property type="match status" value="1"/>
</dbReference>
<dbReference type="AlphaFoldDB" id="A0A3N0VLL4"/>
<proteinExistence type="predicted"/>
<dbReference type="Pfam" id="PF05229">
    <property type="entry name" value="SCPU"/>
    <property type="match status" value="1"/>
</dbReference>
<evidence type="ECO:0000259" key="2">
    <source>
        <dbReference type="Pfam" id="PF05229"/>
    </source>
</evidence>
<organism evidence="3 4">
    <name type="scientific">Stagnimonas aquatica</name>
    <dbReference type="NCBI Taxonomy" id="2689987"/>
    <lineage>
        <taxon>Bacteria</taxon>
        <taxon>Pseudomonadati</taxon>
        <taxon>Pseudomonadota</taxon>
        <taxon>Gammaproteobacteria</taxon>
        <taxon>Nevskiales</taxon>
        <taxon>Nevskiaceae</taxon>
        <taxon>Stagnimonas</taxon>
    </lineage>
</organism>
<dbReference type="InterPro" id="IPR007893">
    <property type="entry name" value="Spore_coat_U/FanG"/>
</dbReference>
<dbReference type="InterPro" id="IPR053167">
    <property type="entry name" value="Spore_coat_component"/>
</dbReference>